<comment type="caution">
    <text evidence="6">The sequence shown here is derived from an EMBL/GenBank/DDBJ whole genome shotgun (WGS) entry which is preliminary data.</text>
</comment>
<evidence type="ECO:0000256" key="3">
    <source>
        <dbReference type="ARBA" id="ARBA00022833"/>
    </source>
</evidence>
<dbReference type="InterPro" id="IPR018957">
    <property type="entry name" value="Znf_C3HC4_RING-type"/>
</dbReference>
<evidence type="ECO:0000256" key="2">
    <source>
        <dbReference type="ARBA" id="ARBA00022771"/>
    </source>
</evidence>
<dbReference type="SUPFAM" id="SSF48452">
    <property type="entry name" value="TPR-like"/>
    <property type="match status" value="1"/>
</dbReference>
<dbReference type="InterPro" id="IPR013083">
    <property type="entry name" value="Znf_RING/FYVE/PHD"/>
</dbReference>
<reference evidence="6 7" key="1">
    <citation type="submission" date="2024-03" db="EMBL/GenBank/DDBJ databases">
        <title>The Acrasis kona genome and developmental transcriptomes reveal deep origins of eukaryotic multicellular pathways.</title>
        <authorList>
            <person name="Sheikh S."/>
            <person name="Fu C.-J."/>
            <person name="Brown M.W."/>
            <person name="Baldauf S.L."/>
        </authorList>
    </citation>
    <scope>NUCLEOTIDE SEQUENCE [LARGE SCALE GENOMIC DNA]</scope>
    <source>
        <strain evidence="6 7">ATCC MYA-3509</strain>
    </source>
</reference>
<dbReference type="GO" id="GO:0008270">
    <property type="term" value="F:zinc ion binding"/>
    <property type="evidence" value="ECO:0007669"/>
    <property type="project" value="UniProtKB-KW"/>
</dbReference>
<evidence type="ECO:0000256" key="4">
    <source>
        <dbReference type="PROSITE-ProRule" id="PRU00175"/>
    </source>
</evidence>
<accession>A0AAW2Z732</accession>
<dbReference type="PROSITE" id="PS00518">
    <property type="entry name" value="ZF_RING_1"/>
    <property type="match status" value="1"/>
</dbReference>
<keyword evidence="1" id="KW-0479">Metal-binding</keyword>
<dbReference type="EMBL" id="JAOPGA020001109">
    <property type="protein sequence ID" value="KAL0485134.1"/>
    <property type="molecule type" value="Genomic_DNA"/>
</dbReference>
<keyword evidence="3" id="KW-0862">Zinc</keyword>
<evidence type="ECO:0000313" key="7">
    <source>
        <dbReference type="Proteomes" id="UP001431209"/>
    </source>
</evidence>
<evidence type="ECO:0000313" key="6">
    <source>
        <dbReference type="EMBL" id="KAL0485134.1"/>
    </source>
</evidence>
<dbReference type="AlphaFoldDB" id="A0AAW2Z732"/>
<evidence type="ECO:0000259" key="5">
    <source>
        <dbReference type="PROSITE" id="PS50089"/>
    </source>
</evidence>
<keyword evidence="7" id="KW-1185">Reference proteome</keyword>
<keyword evidence="2 4" id="KW-0863">Zinc-finger</keyword>
<dbReference type="Gene3D" id="1.25.40.10">
    <property type="entry name" value="Tetratricopeptide repeat domain"/>
    <property type="match status" value="1"/>
</dbReference>
<dbReference type="InterPro" id="IPR001841">
    <property type="entry name" value="Znf_RING"/>
</dbReference>
<dbReference type="SUPFAM" id="SSF57850">
    <property type="entry name" value="RING/U-box"/>
    <property type="match status" value="1"/>
</dbReference>
<dbReference type="Pfam" id="PF00097">
    <property type="entry name" value="zf-C3HC4"/>
    <property type="match status" value="1"/>
</dbReference>
<dbReference type="InterPro" id="IPR017907">
    <property type="entry name" value="Znf_RING_CS"/>
</dbReference>
<organism evidence="6 7">
    <name type="scientific">Acrasis kona</name>
    <dbReference type="NCBI Taxonomy" id="1008807"/>
    <lineage>
        <taxon>Eukaryota</taxon>
        <taxon>Discoba</taxon>
        <taxon>Heterolobosea</taxon>
        <taxon>Tetramitia</taxon>
        <taxon>Eutetramitia</taxon>
        <taxon>Acrasidae</taxon>
        <taxon>Acrasis</taxon>
    </lineage>
</organism>
<dbReference type="PROSITE" id="PS50089">
    <property type="entry name" value="ZF_RING_2"/>
    <property type="match status" value="1"/>
</dbReference>
<gene>
    <name evidence="6" type="ORF">AKO1_004342</name>
</gene>
<dbReference type="InterPro" id="IPR011990">
    <property type="entry name" value="TPR-like_helical_dom_sf"/>
</dbReference>
<dbReference type="SMART" id="SM00184">
    <property type="entry name" value="RING"/>
    <property type="match status" value="1"/>
</dbReference>
<dbReference type="Gene3D" id="3.30.40.10">
    <property type="entry name" value="Zinc/RING finger domain, C3HC4 (zinc finger)"/>
    <property type="match status" value="1"/>
</dbReference>
<protein>
    <recommendedName>
        <fullName evidence="5">RING-type domain-containing protein</fullName>
    </recommendedName>
</protein>
<evidence type="ECO:0000256" key="1">
    <source>
        <dbReference type="ARBA" id="ARBA00022723"/>
    </source>
</evidence>
<feature type="domain" description="RING-type" evidence="5">
    <location>
        <begin position="90"/>
        <end position="130"/>
    </location>
</feature>
<sequence length="370" mass="42111">MTQEDDAQQQLQEMVVLCPHLQGMTDEEQKESLKKNSNILNMHLKGVGLEHPEESKKNSTLFRGRVPSACPFADRLNASGPKWKPSDFRCGICKHYLHEARNTEPCKHNFCDVCLKKVGTTKGSSCPTCQAVVEDFSVDTFKQYTTDSYIKMQFELCVEDMGPKPEDPMNEFLFLTEQSVFFDLNVAIGNPTYLFNSDRSLFYANRALDSCDQLLNESKLIKFINLKSVVKGKIGDIYAIRGQHEEAKTQYKESICSLEEVMNKELDQDLTEVKNTIRVTLVKLGDLYLHREKEPLEALNWYSKSTNYNCEPIHALPVRIKLGEAKAQSGDVSGAKSDFEEAESIIKQLDASDYVDRCREELSRCMLLIN</sequence>
<proteinExistence type="predicted"/>
<name>A0AAW2Z732_9EUKA</name>
<dbReference type="Proteomes" id="UP001431209">
    <property type="component" value="Unassembled WGS sequence"/>
</dbReference>
<dbReference type="GO" id="GO:0005737">
    <property type="term" value="C:cytoplasm"/>
    <property type="evidence" value="ECO:0007669"/>
    <property type="project" value="UniProtKB-ARBA"/>
</dbReference>